<dbReference type="InterPro" id="IPR036390">
    <property type="entry name" value="WH_DNA-bd_sf"/>
</dbReference>
<dbReference type="InterPro" id="IPR000835">
    <property type="entry name" value="HTH_MarR-typ"/>
</dbReference>
<dbReference type="PROSITE" id="PS50995">
    <property type="entry name" value="HTH_MARR_2"/>
    <property type="match status" value="1"/>
</dbReference>
<dbReference type="PANTHER" id="PTHR33164:SF43">
    <property type="entry name" value="HTH-TYPE TRANSCRIPTIONAL REPRESSOR YETL"/>
    <property type="match status" value="1"/>
</dbReference>
<proteinExistence type="predicted"/>
<dbReference type="GO" id="GO:0006950">
    <property type="term" value="P:response to stress"/>
    <property type="evidence" value="ECO:0007669"/>
    <property type="project" value="TreeGrafter"/>
</dbReference>
<dbReference type="GO" id="GO:0003700">
    <property type="term" value="F:DNA-binding transcription factor activity"/>
    <property type="evidence" value="ECO:0007669"/>
    <property type="project" value="InterPro"/>
</dbReference>
<evidence type="ECO:0000313" key="3">
    <source>
        <dbReference type="Proteomes" id="UP000191133"/>
    </source>
</evidence>
<feature type="domain" description="HTH marR-type" evidence="1">
    <location>
        <begin position="23"/>
        <end position="156"/>
    </location>
</feature>
<evidence type="ECO:0000313" key="2">
    <source>
        <dbReference type="EMBL" id="SLM24831.1"/>
    </source>
</evidence>
<keyword evidence="2" id="KW-0238">DNA-binding</keyword>
<dbReference type="PANTHER" id="PTHR33164">
    <property type="entry name" value="TRANSCRIPTIONAL REGULATOR, MARR FAMILY"/>
    <property type="match status" value="1"/>
</dbReference>
<dbReference type="Gene3D" id="1.10.10.10">
    <property type="entry name" value="Winged helix-like DNA-binding domain superfamily/Winged helix DNA-binding domain"/>
    <property type="match status" value="1"/>
</dbReference>
<dbReference type="InterPro" id="IPR036388">
    <property type="entry name" value="WH-like_DNA-bd_sf"/>
</dbReference>
<dbReference type="RefSeq" id="WP_080149730.1">
    <property type="nucleotide sequence ID" value="NZ_FWEU01000003.1"/>
</dbReference>
<dbReference type="Pfam" id="PF12802">
    <property type="entry name" value="MarR_2"/>
    <property type="match status" value="1"/>
</dbReference>
<reference evidence="3" key="1">
    <citation type="submission" date="2016-10" db="EMBL/GenBank/DDBJ databases">
        <authorList>
            <person name="Varghese N."/>
        </authorList>
    </citation>
    <scope>NUCLEOTIDE SEQUENCE [LARGE SCALE GENOMIC DNA]</scope>
    <source>
        <strain evidence="3">92MFCol6.1</strain>
    </source>
</reference>
<sequence>MIEAKHTALIQEAGRRGDPHLAQLRLCFQLLSLSTAIDRDCAARLAPHGLSEGRFIVLFLLHGAGGTLPPHELAERAGVTRATISGLLDGLQRDGLLQRRNDAEDGRRLQIVLTARGKHLAGDLFDQHTQWIGGLFNGLDSGEQVQLSLLLEKVWRHTDAGQETGT</sequence>
<organism evidence="2 3">
    <name type="scientific">Stenotrophomonas indicatrix</name>
    <dbReference type="NCBI Taxonomy" id="2045451"/>
    <lineage>
        <taxon>Bacteria</taxon>
        <taxon>Pseudomonadati</taxon>
        <taxon>Pseudomonadota</taxon>
        <taxon>Gammaproteobacteria</taxon>
        <taxon>Lysobacterales</taxon>
        <taxon>Lysobacteraceae</taxon>
        <taxon>Stenotrophomonas</taxon>
    </lineage>
</organism>
<name>A0A1W1H014_9GAMM</name>
<dbReference type="PRINTS" id="PR00598">
    <property type="entry name" value="HTHMARR"/>
</dbReference>
<dbReference type="Proteomes" id="UP000191133">
    <property type="component" value="Unassembled WGS sequence"/>
</dbReference>
<protein>
    <submittedName>
        <fullName evidence="2">DNA-binding transcriptional regulator, MarR family</fullName>
    </submittedName>
</protein>
<dbReference type="GO" id="GO:0003677">
    <property type="term" value="F:DNA binding"/>
    <property type="evidence" value="ECO:0007669"/>
    <property type="project" value="UniProtKB-KW"/>
</dbReference>
<accession>A0A1W1H014</accession>
<dbReference type="SMART" id="SM00347">
    <property type="entry name" value="HTH_MARR"/>
    <property type="match status" value="1"/>
</dbReference>
<dbReference type="SUPFAM" id="SSF46785">
    <property type="entry name" value="Winged helix' DNA-binding domain"/>
    <property type="match status" value="1"/>
</dbReference>
<dbReference type="InterPro" id="IPR039422">
    <property type="entry name" value="MarR/SlyA-like"/>
</dbReference>
<dbReference type="AlphaFoldDB" id="A0A1W1H014"/>
<gene>
    <name evidence="2" type="ORF">SAMN04488690_2558</name>
</gene>
<evidence type="ECO:0000259" key="1">
    <source>
        <dbReference type="PROSITE" id="PS50995"/>
    </source>
</evidence>
<dbReference type="EMBL" id="FWEU01000003">
    <property type="protein sequence ID" value="SLM24831.1"/>
    <property type="molecule type" value="Genomic_DNA"/>
</dbReference>